<feature type="active site" description="Proton acceptor" evidence="5">
    <location>
        <position position="228"/>
    </location>
</feature>
<dbReference type="AlphaFoldDB" id="A0A9D7QN86"/>
<dbReference type="GO" id="GO:0046470">
    <property type="term" value="P:phosphatidylcholine metabolic process"/>
    <property type="evidence" value="ECO:0007669"/>
    <property type="project" value="InterPro"/>
</dbReference>
<dbReference type="EMBL" id="JADKBR010000013">
    <property type="protein sequence ID" value="MBK8890720.1"/>
    <property type="molecule type" value="Genomic_DNA"/>
</dbReference>
<feature type="domain" description="PNPLA" evidence="6">
    <location>
        <begin position="49"/>
        <end position="241"/>
    </location>
</feature>
<evidence type="ECO:0000256" key="5">
    <source>
        <dbReference type="PROSITE-ProRule" id="PRU01161"/>
    </source>
</evidence>
<dbReference type="GO" id="GO:0016042">
    <property type="term" value="P:lipid catabolic process"/>
    <property type="evidence" value="ECO:0007669"/>
    <property type="project" value="UniProtKB-UniRule"/>
</dbReference>
<evidence type="ECO:0000256" key="3">
    <source>
        <dbReference type="ARBA" id="ARBA00022963"/>
    </source>
</evidence>
<comment type="caution">
    <text evidence="7">The sequence shown here is derived from an EMBL/GenBank/DDBJ whole genome shotgun (WGS) entry which is preliminary data.</text>
</comment>
<evidence type="ECO:0000256" key="2">
    <source>
        <dbReference type="ARBA" id="ARBA00022801"/>
    </source>
</evidence>
<feature type="active site" description="Nucleophile" evidence="5">
    <location>
        <position position="82"/>
    </location>
</feature>
<evidence type="ECO:0000313" key="7">
    <source>
        <dbReference type="EMBL" id="MBK8890720.1"/>
    </source>
</evidence>
<dbReference type="Pfam" id="PF01734">
    <property type="entry name" value="Patatin"/>
    <property type="match status" value="1"/>
</dbReference>
<gene>
    <name evidence="7" type="ORF">IPN75_10130</name>
</gene>
<feature type="short sequence motif" description="GXSXG" evidence="5">
    <location>
        <begin position="80"/>
        <end position="84"/>
    </location>
</feature>
<reference evidence="7" key="1">
    <citation type="submission" date="2020-10" db="EMBL/GenBank/DDBJ databases">
        <title>Connecting structure to function with the recovery of over 1000 high-quality activated sludge metagenome-assembled genomes encoding full-length rRNA genes using long-read sequencing.</title>
        <authorList>
            <person name="Singleton C.M."/>
            <person name="Petriglieri F."/>
            <person name="Kristensen J.M."/>
            <person name="Kirkegaard R.H."/>
            <person name="Michaelsen T.Y."/>
            <person name="Andersen M.H."/>
            <person name="Karst S.M."/>
            <person name="Dueholm M.S."/>
            <person name="Nielsen P.H."/>
            <person name="Albertsen M."/>
        </authorList>
    </citation>
    <scope>NUCLEOTIDE SEQUENCE</scope>
    <source>
        <strain evidence="7">OdNE_18-Q3-R46-58_BAT3C.305</strain>
    </source>
</reference>
<evidence type="ECO:0000256" key="1">
    <source>
        <dbReference type="ARBA" id="ARBA00006636"/>
    </source>
</evidence>
<dbReference type="InterPro" id="IPR016035">
    <property type="entry name" value="Acyl_Trfase/lysoPLipase"/>
</dbReference>
<accession>A0A9D7QN86</accession>
<dbReference type="Gene3D" id="2.40.160.50">
    <property type="entry name" value="membrane protein fhac: a member of the omp85/tpsb transporter family"/>
    <property type="match status" value="1"/>
</dbReference>
<dbReference type="PROSITE" id="PS51635">
    <property type="entry name" value="PNPLA"/>
    <property type="match status" value="1"/>
</dbReference>
<comment type="similarity">
    <text evidence="1">Belongs to the NTE family.</text>
</comment>
<sequence length="744" mass="80364">MQRPATTVTTHAPACFGRSRAWRTVAGGLAALALLAGAVAAAERPRVGLVLGGGGARGAAHIGVLEVLRENRVQIDCIAGTSMGGLVSGAFAAGLTPDEMMTAMGKADWRDMFNDSPAASDVNPRARNISRRYLPGSEVGVNDKGANLLPGVVGGQKIKLFFNRLVYSEYGDPQIEQLNLPTTIVATDLVSGHKVALRKGSLSKAMRASMSVPGLMAPVADGGTLLVDGGLVDNVPIDEVRKSCNPDIVIAVNVGSPLLEAKQIGSLLSVAAQMVNILTEQNVTRSLATLKPTDIYIKPDLEGITAGDFERYAETAKRGREAALAMVDQLRKLGVAQPQYDQWWASVVPDRSARPVVDAVEVAGLERVDPDVLLPRYKKHLGQPLDTGKVETDVMRTYGDSEFDSVDYSLLTTREKNILRITPIEKEFGPNYLRFGLELETVAGRTADFNLRAAYHKTWVNSLGAEWLTAVQIGHEPGIVTEFYQPLDKEHRFFVETAAAYRRKPIGIYQDNKELATYNVDELRLDLNAGINVGHLGPVRVGWVERQRDASIETGTLALENGSKRFGGWQASVFFDQFDRLYMPTQGWSVIGNYFNSPGEGYSRAELNLRAAAHVNDLIFHGRLYGAGAPSGTIPGYDALKMGGFLNMSGFVRDQIAGTSVAYGSIRVEKIIGELPLGLRGDMRIGLALESGKVGGLFTETNLRGWQNNIAVYIGGETPLGPVYAAYGYAPNGMSNIFVYFGTP</sequence>
<keyword evidence="4 5" id="KW-0443">Lipid metabolism</keyword>
<dbReference type="PROSITE" id="PS01237">
    <property type="entry name" value="UPF0028"/>
    <property type="match status" value="1"/>
</dbReference>
<dbReference type="PANTHER" id="PTHR14226">
    <property type="entry name" value="NEUROPATHY TARGET ESTERASE/SWISS CHEESE D.MELANOGASTER"/>
    <property type="match status" value="1"/>
</dbReference>
<organism evidence="7 8">
    <name type="scientific">Candidatus Dechloromonas phosphorivorans</name>
    <dbReference type="NCBI Taxonomy" id="2899244"/>
    <lineage>
        <taxon>Bacteria</taxon>
        <taxon>Pseudomonadati</taxon>
        <taxon>Pseudomonadota</taxon>
        <taxon>Betaproteobacteria</taxon>
        <taxon>Rhodocyclales</taxon>
        <taxon>Azonexaceae</taxon>
        <taxon>Dechloromonas</taxon>
    </lineage>
</organism>
<dbReference type="PANTHER" id="PTHR14226:SF76">
    <property type="entry name" value="NTE FAMILY PROTEIN RSSA"/>
    <property type="match status" value="1"/>
</dbReference>
<dbReference type="InterPro" id="IPR002641">
    <property type="entry name" value="PNPLA_dom"/>
</dbReference>
<dbReference type="InterPro" id="IPR001423">
    <property type="entry name" value="LysoPLipase_patatin_CS"/>
</dbReference>
<keyword evidence="2 5" id="KW-0378">Hydrolase</keyword>
<name>A0A9D7QN86_9RHOO</name>
<feature type="short sequence motif" description="GXGXXG" evidence="5">
    <location>
        <begin position="53"/>
        <end position="58"/>
    </location>
</feature>
<dbReference type="Gene3D" id="3.40.1090.10">
    <property type="entry name" value="Cytosolic phospholipase A2 catalytic domain"/>
    <property type="match status" value="2"/>
</dbReference>
<dbReference type="Proteomes" id="UP000808146">
    <property type="component" value="Unassembled WGS sequence"/>
</dbReference>
<dbReference type="GO" id="GO:0004622">
    <property type="term" value="F:phosphatidylcholine lysophospholipase activity"/>
    <property type="evidence" value="ECO:0007669"/>
    <property type="project" value="InterPro"/>
</dbReference>
<dbReference type="InterPro" id="IPR050301">
    <property type="entry name" value="NTE"/>
</dbReference>
<proteinExistence type="inferred from homology"/>
<evidence type="ECO:0000259" key="6">
    <source>
        <dbReference type="PROSITE" id="PS51635"/>
    </source>
</evidence>
<protein>
    <submittedName>
        <fullName evidence="7">Patatin-like phospholipase family protein</fullName>
    </submittedName>
</protein>
<feature type="short sequence motif" description="DGA/G" evidence="5">
    <location>
        <begin position="228"/>
        <end position="230"/>
    </location>
</feature>
<dbReference type="SUPFAM" id="SSF52151">
    <property type="entry name" value="FabD/lysophospholipase-like"/>
    <property type="match status" value="1"/>
</dbReference>
<keyword evidence="3 5" id="KW-0442">Lipid degradation</keyword>
<evidence type="ECO:0000256" key="4">
    <source>
        <dbReference type="ARBA" id="ARBA00023098"/>
    </source>
</evidence>
<evidence type="ECO:0000313" key="8">
    <source>
        <dbReference type="Proteomes" id="UP000808146"/>
    </source>
</evidence>